<feature type="domain" description="Transketolase-like pyrimidine-binding" evidence="4">
    <location>
        <begin position="2"/>
        <end position="167"/>
    </location>
</feature>
<dbReference type="InterPro" id="IPR051157">
    <property type="entry name" value="PDH/Transketolase"/>
</dbReference>
<dbReference type="CDD" id="cd07033">
    <property type="entry name" value="TPP_PYR_DXS_TK_like"/>
    <property type="match status" value="1"/>
</dbReference>
<evidence type="ECO:0000259" key="4">
    <source>
        <dbReference type="SMART" id="SM00861"/>
    </source>
</evidence>
<dbReference type="PANTHER" id="PTHR43825">
    <property type="entry name" value="PYRUVATE DEHYDROGENASE E1 COMPONENT"/>
    <property type="match status" value="1"/>
</dbReference>
<dbReference type="Pfam" id="PF02779">
    <property type="entry name" value="Transket_pyr"/>
    <property type="match status" value="1"/>
</dbReference>
<comment type="caution">
    <text evidence="5">The sequence shown here is derived from an EMBL/GenBank/DDBJ whole genome shotgun (WGS) entry which is preliminary data.</text>
</comment>
<dbReference type="InterPro" id="IPR009014">
    <property type="entry name" value="Transketo_C/PFOR_II"/>
</dbReference>
<evidence type="ECO:0000256" key="2">
    <source>
        <dbReference type="ARBA" id="ARBA00007131"/>
    </source>
</evidence>
<dbReference type="Pfam" id="PF02780">
    <property type="entry name" value="Transketolase_C"/>
    <property type="match status" value="1"/>
</dbReference>
<dbReference type="Gene3D" id="3.40.50.920">
    <property type="match status" value="1"/>
</dbReference>
<sequence length="316" mass="34096">MLGTREIYGETLVELGRENEHIVVLDADLSSSTRTSKFGEKFPERFFNLGVSEQDMIDTAAGLAAAGKIPFASTFAIFATGRAWEMIRQSVCYPKSNVKIVATHGGITVGPDGASHQSIEDIALMRVLPNMTVIVPADAYEARAAIRFAVQYRGPVYIRLARDKYPVLYSPDLHFEPGRARVHQTGQEATIIATGLMVSESMKAIDLLAGQGLRVGLINMSSIKPLDRQAILEAARSTGAIVTAEEHSIIGGLGSAVAEVVAEEWPVPVKRIGVRDLFGTSGDPQALLAHYGLTAQEIARAVEEAIRLKAKGENVR</sequence>
<keyword evidence="3" id="KW-0786">Thiamine pyrophosphate</keyword>
<dbReference type="FunFam" id="3.40.50.970:FF:000129">
    <property type="entry name" value="Transketolase"/>
    <property type="match status" value="1"/>
</dbReference>
<dbReference type="EMBL" id="JACPRF010000177">
    <property type="protein sequence ID" value="MBI2876373.1"/>
    <property type="molecule type" value="Genomic_DNA"/>
</dbReference>
<organism evidence="5 6">
    <name type="scientific">Tectimicrobiota bacterium</name>
    <dbReference type="NCBI Taxonomy" id="2528274"/>
    <lineage>
        <taxon>Bacteria</taxon>
        <taxon>Pseudomonadati</taxon>
        <taxon>Nitrospinota/Tectimicrobiota group</taxon>
        <taxon>Candidatus Tectimicrobiota</taxon>
    </lineage>
</organism>
<evidence type="ECO:0000256" key="1">
    <source>
        <dbReference type="ARBA" id="ARBA00001964"/>
    </source>
</evidence>
<proteinExistence type="inferred from homology"/>
<name>A0A932FWD2_UNCTE</name>
<dbReference type="InterPro" id="IPR033248">
    <property type="entry name" value="Transketolase_C"/>
</dbReference>
<protein>
    <submittedName>
        <fullName evidence="5">Transketolase family protein</fullName>
    </submittedName>
</protein>
<gene>
    <name evidence="5" type="ORF">HYY20_05785</name>
</gene>
<evidence type="ECO:0000313" key="5">
    <source>
        <dbReference type="EMBL" id="MBI2876373.1"/>
    </source>
</evidence>
<accession>A0A932FWD2</accession>
<dbReference type="Gene3D" id="3.40.50.970">
    <property type="match status" value="1"/>
</dbReference>
<dbReference type="InterPro" id="IPR029061">
    <property type="entry name" value="THDP-binding"/>
</dbReference>
<dbReference type="Proteomes" id="UP000769766">
    <property type="component" value="Unassembled WGS sequence"/>
</dbReference>
<dbReference type="PANTHER" id="PTHR43825:SF1">
    <property type="entry name" value="TRANSKETOLASE-LIKE PYRIMIDINE-BINDING DOMAIN-CONTAINING PROTEIN"/>
    <property type="match status" value="1"/>
</dbReference>
<evidence type="ECO:0000313" key="6">
    <source>
        <dbReference type="Proteomes" id="UP000769766"/>
    </source>
</evidence>
<comment type="similarity">
    <text evidence="2">Belongs to the transketolase family.</text>
</comment>
<dbReference type="SMART" id="SM00861">
    <property type="entry name" value="Transket_pyr"/>
    <property type="match status" value="1"/>
</dbReference>
<evidence type="ECO:0000256" key="3">
    <source>
        <dbReference type="ARBA" id="ARBA00023052"/>
    </source>
</evidence>
<reference evidence="5" key="1">
    <citation type="submission" date="2020-07" db="EMBL/GenBank/DDBJ databases">
        <title>Huge and variable diversity of episymbiotic CPR bacteria and DPANN archaea in groundwater ecosystems.</title>
        <authorList>
            <person name="He C.Y."/>
            <person name="Keren R."/>
            <person name="Whittaker M."/>
            <person name="Farag I.F."/>
            <person name="Doudna J."/>
            <person name="Cate J.H.D."/>
            <person name="Banfield J.F."/>
        </authorList>
    </citation>
    <scope>NUCLEOTIDE SEQUENCE</scope>
    <source>
        <strain evidence="5">NC_groundwater_672_Ag_B-0.1um_62_36</strain>
    </source>
</reference>
<dbReference type="SUPFAM" id="SSF52518">
    <property type="entry name" value="Thiamin diphosphate-binding fold (THDP-binding)"/>
    <property type="match status" value="1"/>
</dbReference>
<dbReference type="InterPro" id="IPR005475">
    <property type="entry name" value="Transketolase-like_Pyr-bd"/>
</dbReference>
<dbReference type="AlphaFoldDB" id="A0A932FWD2"/>
<dbReference type="SUPFAM" id="SSF52922">
    <property type="entry name" value="TK C-terminal domain-like"/>
    <property type="match status" value="1"/>
</dbReference>
<comment type="cofactor">
    <cofactor evidence="1">
        <name>thiamine diphosphate</name>
        <dbReference type="ChEBI" id="CHEBI:58937"/>
    </cofactor>
</comment>